<dbReference type="Proteomes" id="UP000298138">
    <property type="component" value="Unassembled WGS sequence"/>
</dbReference>
<dbReference type="AlphaFoldDB" id="A0A4S2MS84"/>
<protein>
    <submittedName>
        <fullName evidence="2">Uncharacterized protein</fullName>
    </submittedName>
</protein>
<dbReference type="PANTHER" id="PTHR37542">
    <property type="entry name" value="HELO DOMAIN-CONTAINING PROTEIN-RELATED"/>
    <property type="match status" value="1"/>
</dbReference>
<evidence type="ECO:0000313" key="2">
    <source>
        <dbReference type="EMBL" id="TGZ79369.1"/>
    </source>
</evidence>
<reference evidence="2 3" key="1">
    <citation type="submission" date="2019-04" db="EMBL/GenBank/DDBJ databases">
        <title>Comparative genomics and transcriptomics to analyze fruiting body development in filamentous ascomycetes.</title>
        <authorList>
            <consortium name="DOE Joint Genome Institute"/>
            <person name="Lutkenhaus R."/>
            <person name="Traeger S."/>
            <person name="Breuer J."/>
            <person name="Kuo A."/>
            <person name="Lipzen A."/>
            <person name="Pangilinan J."/>
            <person name="Dilworth D."/>
            <person name="Sandor L."/>
            <person name="Poggeler S."/>
            <person name="Barry K."/>
            <person name="Grigoriev I.V."/>
            <person name="Nowrousian M."/>
        </authorList>
    </citation>
    <scope>NUCLEOTIDE SEQUENCE [LARGE SCALE GENOMIC DNA]</scope>
    <source>
        <strain evidence="2 3">CBS 389.68</strain>
    </source>
</reference>
<evidence type="ECO:0000313" key="3">
    <source>
        <dbReference type="Proteomes" id="UP000298138"/>
    </source>
</evidence>
<organism evidence="2 3">
    <name type="scientific">Ascodesmis nigricans</name>
    <dbReference type="NCBI Taxonomy" id="341454"/>
    <lineage>
        <taxon>Eukaryota</taxon>
        <taxon>Fungi</taxon>
        <taxon>Dikarya</taxon>
        <taxon>Ascomycota</taxon>
        <taxon>Pezizomycotina</taxon>
        <taxon>Pezizomycetes</taxon>
        <taxon>Pezizales</taxon>
        <taxon>Ascodesmidaceae</taxon>
        <taxon>Ascodesmis</taxon>
    </lineage>
</organism>
<feature type="region of interest" description="Disordered" evidence="1">
    <location>
        <begin position="521"/>
        <end position="548"/>
    </location>
</feature>
<dbReference type="InParanoid" id="A0A4S2MS84"/>
<accession>A0A4S2MS84</accession>
<feature type="compositionally biased region" description="Pro residues" evidence="1">
    <location>
        <begin position="533"/>
        <end position="543"/>
    </location>
</feature>
<gene>
    <name evidence="2" type="ORF">EX30DRAFT_342453</name>
</gene>
<dbReference type="EMBL" id="ML220132">
    <property type="protein sequence ID" value="TGZ79369.1"/>
    <property type="molecule type" value="Genomic_DNA"/>
</dbReference>
<proteinExistence type="predicted"/>
<dbReference type="OrthoDB" id="1911848at2759"/>
<feature type="region of interest" description="Disordered" evidence="1">
    <location>
        <begin position="580"/>
        <end position="600"/>
    </location>
</feature>
<name>A0A4S2MS84_9PEZI</name>
<sequence>MVDDTELDLFITTSLDTLLTTTSFIHHFLLTTSPPPSTLPRTFTHHLTLLQSLKTIIISTSLLAAFPLTHKTRLLTLTTSLEVRLSIYTKIKTSCHWNPPANNTSAIFPPLLHLSSLTRAAFSPTAVEELVKYYKTWIQEIIDFLPFPVAQVVKDWDAYEEEIRCFTTVVERGEELLGVKEVLMVQRFLSERDGRWISVLKEVGGRCREFDSWEIEFVSALKGEEDIRAGYVILQDESGGGAREEKKRIPVLLQRHPRNSSRQHGIHAVEPTGDMDLDSAIHATRSHLQHKSTLSQLCTILSLLSASPAPGIPSLTCTLTPLGYLHHPSTSSSYIIFRLPSSIISWDNHSFRTLHTLINPTTTADDDGKEEEEEGITILGLGARFRLGESVARIIMRLHQSGSAHGAIRSQNVIFLFPRDAGGEGTEREERICHMGGDGWKFDTPILMGGQITKNLCHRVSSVGNHNVGDASLTGDGDGGNSGGGGDGISLRNDLYDLGVLLLELGTWTSAAAILSLDTEDANDTDTNTNTNTPPPKATPTPTTPSARKSFTTYAANTLGETMGARYRDLVVDLLHLGNNEEGDCDGTGDGTGEPRESEAEQWWARKLGVLCVGREL</sequence>
<dbReference type="PANTHER" id="PTHR37542:SF3">
    <property type="entry name" value="PRION-INHIBITION AND PROPAGATION HELO DOMAIN-CONTAINING PROTEIN"/>
    <property type="match status" value="1"/>
</dbReference>
<keyword evidence="3" id="KW-1185">Reference proteome</keyword>
<evidence type="ECO:0000256" key="1">
    <source>
        <dbReference type="SAM" id="MobiDB-lite"/>
    </source>
</evidence>